<accession>A0A8H3QIS0</accession>
<keyword evidence="1" id="KW-0472">Membrane</keyword>
<dbReference type="Proteomes" id="UP000615446">
    <property type="component" value="Unassembled WGS sequence"/>
</dbReference>
<dbReference type="OrthoDB" id="2339353at2759"/>
<keyword evidence="1" id="KW-1133">Transmembrane helix</keyword>
<proteinExistence type="predicted"/>
<feature type="transmembrane region" description="Helical" evidence="1">
    <location>
        <begin position="270"/>
        <end position="292"/>
    </location>
</feature>
<protein>
    <submittedName>
        <fullName evidence="2">Uncharacterized protein</fullName>
    </submittedName>
</protein>
<evidence type="ECO:0000313" key="2">
    <source>
        <dbReference type="EMBL" id="GES80856.1"/>
    </source>
</evidence>
<comment type="caution">
    <text evidence="2">The sequence shown here is derived from an EMBL/GenBank/DDBJ whole genome shotgun (WGS) entry which is preliminary data.</text>
</comment>
<evidence type="ECO:0000256" key="1">
    <source>
        <dbReference type="SAM" id="Phobius"/>
    </source>
</evidence>
<gene>
    <name evidence="2" type="ORF">RCL2_000811700</name>
</gene>
<feature type="transmembrane region" description="Helical" evidence="1">
    <location>
        <begin position="12"/>
        <end position="32"/>
    </location>
</feature>
<dbReference type="EMBL" id="BLAL01000053">
    <property type="protein sequence ID" value="GES80856.1"/>
    <property type="molecule type" value="Genomic_DNA"/>
</dbReference>
<keyword evidence="1" id="KW-0812">Transmembrane</keyword>
<dbReference type="AlphaFoldDB" id="A0A8H3QIS0"/>
<reference evidence="2" key="1">
    <citation type="submission" date="2019-10" db="EMBL/GenBank/DDBJ databases">
        <title>Conservation and host-specific expression of non-tandemly repeated heterogenous ribosome RNA gene in arbuscular mycorrhizal fungi.</title>
        <authorList>
            <person name="Maeda T."/>
            <person name="Kobayashi Y."/>
            <person name="Nakagawa T."/>
            <person name="Ezawa T."/>
            <person name="Yamaguchi K."/>
            <person name="Bino T."/>
            <person name="Nishimoto Y."/>
            <person name="Shigenobu S."/>
            <person name="Kawaguchi M."/>
        </authorList>
    </citation>
    <scope>NUCLEOTIDE SEQUENCE</scope>
    <source>
        <strain evidence="2">HR1</strain>
    </source>
</reference>
<organism evidence="2 3">
    <name type="scientific">Rhizophagus clarus</name>
    <dbReference type="NCBI Taxonomy" id="94130"/>
    <lineage>
        <taxon>Eukaryota</taxon>
        <taxon>Fungi</taxon>
        <taxon>Fungi incertae sedis</taxon>
        <taxon>Mucoromycota</taxon>
        <taxon>Glomeromycotina</taxon>
        <taxon>Glomeromycetes</taxon>
        <taxon>Glomerales</taxon>
        <taxon>Glomeraceae</taxon>
        <taxon>Rhizophagus</taxon>
    </lineage>
</organism>
<name>A0A8H3QIS0_9GLOM</name>
<sequence length="693" mass="81867">MKDEPFKLHIFRYFLYTLIIIIYILYLCYLIYNIVTDTPTLKVDRIFLNEIDVPDVEICGTSPDLKILRCDIETNNNGYTPIDGCNKYLLPGIIDYGIFGDYCLTFKANKTIKFVNPESSMDGLRKIGFYFYENATSAEAKTLGIASLTIQLTPPDFNSLTNPNMAISQMDKATLSEFRLQLNFIAGMANYAAVVKFKTSTYRSILPGDASAIFGFNPNYHVTPNIENYINYFPFNNNPYDIPAGTTGYFSIAAGSFIQEQTSEERSNTILSSIASAGGAFGVMAGTLVFFFGDFRLSPWGFVHRSHTLIQSSKDFYKRSRFYPDYEFKFSQISEEDKALLVNEFRKIRNTINYQLYYQNDIEETNKDRSSHENSTIRRLYNWLLDTNDRFTSNIYNWLLNTTYIEKMFKAYDADRGYLKFSSMDENDERLLNDEFNKIRHVIDIYLLNISKDPEKFAAYKYERKIKFSNNLENGDKKLLNDEFHKIRKLIDKYFLGTPDLDEIFNAYDSDYNNDRRFLFSKDMDERDEHLIIDEFNQIRHVIFNHLLEIPKNEKIFQKYNKPVQELRFSNNMNEKDKESLANEFFRIKHVINSHLFNERKNLEVFIKYKKERELKFSNRMNKKDKKLLNDEFHKLRYIIDSFLLSEPEIQEIFCTKELIFSSKMDEEDKKLLKDEFRKIRYVIDNYILDYAV</sequence>
<evidence type="ECO:0000313" key="3">
    <source>
        <dbReference type="Proteomes" id="UP000615446"/>
    </source>
</evidence>